<sequence length="179" mass="20398">MKKANWLLLTLGIVLFSFDTSWAQLNSQHAVGGRFGSATGFSYRYTLADDRAVEGLLSVQSNSKYRRFRLGGLYQYHRPLAENFTWFYGFGGSIGSFKYKEIVTQTQHTDEDGKTWVNTERTNPSSELALSIDGIIGIEYNIPTTPLSISVDVKPYFEFLQESSIRLFDPFGLTIRYKF</sequence>
<comment type="caution">
    <text evidence="1">The sequence shown here is derived from an EMBL/GenBank/DDBJ whole genome shotgun (WGS) entry which is preliminary data.</text>
</comment>
<reference evidence="1 2" key="1">
    <citation type="submission" date="2019-08" db="EMBL/GenBank/DDBJ databases">
        <title>Phlebobacter frassis gen. nov. sp. nov., a new member of family Sphingobacteriaceae isolated from sand fly rearing media.</title>
        <authorList>
            <person name="Kakumanu M.L."/>
            <person name="Marayati B.F."/>
            <person name="Wada-Katsumata A."/>
            <person name="Wasserberg G."/>
            <person name="Schal C."/>
            <person name="Apperson C.S."/>
            <person name="Ponnusamy L."/>
        </authorList>
    </citation>
    <scope>NUCLEOTIDE SEQUENCE [LARGE SCALE GENOMIC DNA]</scope>
    <source>
        <strain evidence="1 2">SSI9</strain>
    </source>
</reference>
<gene>
    <name evidence="1" type="ORF">FXV77_16375</name>
</gene>
<evidence type="ECO:0008006" key="3">
    <source>
        <dbReference type="Google" id="ProtNLM"/>
    </source>
</evidence>
<protein>
    <recommendedName>
        <fullName evidence="3">Outer membrane protein beta-barrel domain-containing protein</fullName>
    </recommendedName>
</protein>
<proteinExistence type="predicted"/>
<name>A0A5D4GZH1_9SPHI</name>
<dbReference type="AlphaFoldDB" id="A0A5D4GZH1"/>
<dbReference type="Proteomes" id="UP000322362">
    <property type="component" value="Unassembled WGS sequence"/>
</dbReference>
<accession>A0A5D4GZH1</accession>
<evidence type="ECO:0000313" key="2">
    <source>
        <dbReference type="Proteomes" id="UP000322362"/>
    </source>
</evidence>
<dbReference type="EMBL" id="VTAV01000013">
    <property type="protein sequence ID" value="TYR34191.1"/>
    <property type="molecule type" value="Genomic_DNA"/>
</dbReference>
<evidence type="ECO:0000313" key="1">
    <source>
        <dbReference type="EMBL" id="TYR34191.1"/>
    </source>
</evidence>
<organism evidence="1 2">
    <name type="scientific">Sphingobacterium phlebotomi</name>
    <dbReference type="NCBI Taxonomy" id="2605433"/>
    <lineage>
        <taxon>Bacteria</taxon>
        <taxon>Pseudomonadati</taxon>
        <taxon>Bacteroidota</taxon>
        <taxon>Sphingobacteriia</taxon>
        <taxon>Sphingobacteriales</taxon>
        <taxon>Sphingobacteriaceae</taxon>
        <taxon>Sphingobacterium</taxon>
    </lineage>
</organism>
<dbReference type="RefSeq" id="WP_148920317.1">
    <property type="nucleotide sequence ID" value="NZ_VTAV01000013.1"/>
</dbReference>
<keyword evidence="2" id="KW-1185">Reference proteome</keyword>